<dbReference type="SUPFAM" id="SSF103481">
    <property type="entry name" value="Multidrug resistance efflux transporter EmrE"/>
    <property type="match status" value="1"/>
</dbReference>
<dbReference type="Proteomes" id="UP000235220">
    <property type="component" value="Chromosome 4"/>
</dbReference>
<comment type="similarity">
    <text evidence="2 7">Belongs to the purine permeases (TC 2.A.7.14) family.</text>
</comment>
<feature type="transmembrane region" description="Helical" evidence="7">
    <location>
        <begin position="89"/>
        <end position="110"/>
    </location>
</feature>
<dbReference type="AlphaFoldDB" id="A0A2I4E597"/>
<accession>A0A2I4E597</accession>
<evidence type="ECO:0000256" key="6">
    <source>
        <dbReference type="ARBA" id="ARBA00023136"/>
    </source>
</evidence>
<feature type="transmembrane region" description="Helical" evidence="7">
    <location>
        <begin position="313"/>
        <end position="333"/>
    </location>
</feature>
<sequence length="360" mass="40443">MENSIQVHDQDHKSKTSKRYLPLLVVNYLLLFVGSVSSSLLSKFYFNHKGSSRWLSTWVQSAGFPLLLFTIYLPYLLKCTERRPFTCFTPKILILSIFIGLMLGLNNLLFSWGNSYLPVSTSSLILSSQLVFNLIFSFIIVKQKITFSNLNSVLLLTLSSVLLALDSRHDRSNGLTHAKYFIGFFCTIGAGLLFALYLPVMEMIYKKVYCYQMVMEMQLVMEVAATALASTGMALDGGFSEMKTESQRVFDKGPTAYWVTVFFNVLTWQLCFLGTAGMVFLTSSLTGGICMTALLATNVLGGVLVYGDEFGGVKAVSTVLCCWGFCSYVYGLYVKTKEEKREEEKTNQRMEMVHRVNDSV</sequence>
<keyword evidence="8" id="KW-1185">Reference proteome</keyword>
<dbReference type="GO" id="GO:0005345">
    <property type="term" value="F:purine nucleobase transmembrane transporter activity"/>
    <property type="evidence" value="ECO:0007669"/>
    <property type="project" value="UniProtKB-UniRule"/>
</dbReference>
<dbReference type="GO" id="GO:0016020">
    <property type="term" value="C:membrane"/>
    <property type="evidence" value="ECO:0007669"/>
    <property type="project" value="UniProtKB-SubCell"/>
</dbReference>
<gene>
    <name evidence="9" type="primary">LOC108986418</name>
</gene>
<feature type="transmembrane region" description="Helical" evidence="7">
    <location>
        <begin position="58"/>
        <end position="77"/>
    </location>
</feature>
<dbReference type="STRING" id="51240.A0A2I4E597"/>
<feature type="transmembrane region" description="Helical" evidence="7">
    <location>
        <begin position="177"/>
        <end position="198"/>
    </location>
</feature>
<evidence type="ECO:0000256" key="1">
    <source>
        <dbReference type="ARBA" id="ARBA00004141"/>
    </source>
</evidence>
<evidence type="ECO:0000256" key="4">
    <source>
        <dbReference type="ARBA" id="ARBA00022692"/>
    </source>
</evidence>
<protein>
    <recommendedName>
        <fullName evidence="7">Probable purine permease</fullName>
    </recommendedName>
</protein>
<feature type="transmembrane region" description="Helical" evidence="7">
    <location>
        <begin position="288"/>
        <end position="307"/>
    </location>
</feature>
<dbReference type="InterPro" id="IPR030182">
    <property type="entry name" value="PUP_plant"/>
</dbReference>
<evidence type="ECO:0000256" key="5">
    <source>
        <dbReference type="ARBA" id="ARBA00022989"/>
    </source>
</evidence>
<feature type="transmembrane region" description="Helical" evidence="7">
    <location>
        <begin position="116"/>
        <end position="140"/>
    </location>
</feature>
<dbReference type="PANTHER" id="PTHR31376">
    <property type="entry name" value="OS09G0467300 PROTEIN-RELATED"/>
    <property type="match status" value="1"/>
</dbReference>
<dbReference type="PANTHER" id="PTHR31376:SF3">
    <property type="entry name" value="PURINE PERMEASE 4-RELATED"/>
    <property type="match status" value="1"/>
</dbReference>
<feature type="transmembrane region" description="Helical" evidence="7">
    <location>
        <begin position="147"/>
        <end position="165"/>
    </location>
</feature>
<feature type="transmembrane region" description="Helical" evidence="7">
    <location>
        <begin position="20"/>
        <end position="46"/>
    </location>
</feature>
<dbReference type="GO" id="GO:0015211">
    <property type="term" value="F:purine nucleoside transmembrane transporter activity"/>
    <property type="evidence" value="ECO:0007669"/>
    <property type="project" value="UniProtKB-UniRule"/>
</dbReference>
<keyword evidence="4 7" id="KW-0812">Transmembrane</keyword>
<evidence type="ECO:0000313" key="9">
    <source>
        <dbReference type="RefSeq" id="XP_018814576.1"/>
    </source>
</evidence>
<dbReference type="OrthoDB" id="683622at2759"/>
<feature type="transmembrane region" description="Helical" evidence="7">
    <location>
        <begin position="219"/>
        <end position="235"/>
    </location>
</feature>
<proteinExistence type="inferred from homology"/>
<keyword evidence="6 7" id="KW-0472">Membrane</keyword>
<dbReference type="KEGG" id="jre:108986418"/>
<dbReference type="GO" id="GO:0022857">
    <property type="term" value="F:transmembrane transporter activity"/>
    <property type="evidence" value="ECO:0000318"/>
    <property type="project" value="GO_Central"/>
</dbReference>
<evidence type="ECO:0000313" key="8">
    <source>
        <dbReference type="Proteomes" id="UP000235220"/>
    </source>
</evidence>
<dbReference type="Gramene" id="Jr04_08240_p1">
    <property type="protein sequence ID" value="cds.Jr04_08240_p1"/>
    <property type="gene ID" value="Jr04_08240"/>
</dbReference>
<dbReference type="RefSeq" id="XP_018814576.1">
    <property type="nucleotide sequence ID" value="XM_018959031.2"/>
</dbReference>
<feature type="transmembrane region" description="Helical" evidence="7">
    <location>
        <begin position="255"/>
        <end position="281"/>
    </location>
</feature>
<evidence type="ECO:0000256" key="2">
    <source>
        <dbReference type="ARBA" id="ARBA00006213"/>
    </source>
</evidence>
<dbReference type="GeneID" id="108986418"/>
<keyword evidence="5 7" id="KW-1133">Transmembrane helix</keyword>
<comment type="subcellular location">
    <subcellularLocation>
        <location evidence="1 7">Membrane</location>
        <topology evidence="1 7">Multi-pass membrane protein</topology>
    </subcellularLocation>
</comment>
<dbReference type="FunCoup" id="A0A2I4E597">
    <property type="interactions" value="4"/>
</dbReference>
<evidence type="ECO:0000256" key="7">
    <source>
        <dbReference type="RuleBase" id="RU368015"/>
    </source>
</evidence>
<name>A0A2I4E597_JUGRE</name>
<reference evidence="9" key="1">
    <citation type="submission" date="2025-08" db="UniProtKB">
        <authorList>
            <consortium name="RefSeq"/>
        </authorList>
    </citation>
    <scope>IDENTIFICATION</scope>
    <source>
        <tissue evidence="9">Leaves</tissue>
    </source>
</reference>
<evidence type="ECO:0000256" key="3">
    <source>
        <dbReference type="ARBA" id="ARBA00022448"/>
    </source>
</evidence>
<organism evidence="8 9">
    <name type="scientific">Juglans regia</name>
    <name type="common">English walnut</name>
    <dbReference type="NCBI Taxonomy" id="51240"/>
    <lineage>
        <taxon>Eukaryota</taxon>
        <taxon>Viridiplantae</taxon>
        <taxon>Streptophyta</taxon>
        <taxon>Embryophyta</taxon>
        <taxon>Tracheophyta</taxon>
        <taxon>Spermatophyta</taxon>
        <taxon>Magnoliopsida</taxon>
        <taxon>eudicotyledons</taxon>
        <taxon>Gunneridae</taxon>
        <taxon>Pentapetalae</taxon>
        <taxon>rosids</taxon>
        <taxon>fabids</taxon>
        <taxon>Fagales</taxon>
        <taxon>Juglandaceae</taxon>
        <taxon>Juglans</taxon>
    </lineage>
</organism>
<dbReference type="Pfam" id="PF16913">
    <property type="entry name" value="PUNUT"/>
    <property type="match status" value="1"/>
</dbReference>
<dbReference type="InterPro" id="IPR037185">
    <property type="entry name" value="EmrE-like"/>
</dbReference>
<keyword evidence="3 7" id="KW-0813">Transport</keyword>